<dbReference type="GO" id="GO:0004165">
    <property type="term" value="F:delta(3)-delta(2)-enoyl-CoA isomerase activity"/>
    <property type="evidence" value="ECO:0007669"/>
    <property type="project" value="UniProtKB-ARBA"/>
</dbReference>
<name>A0A423PFE8_9GAMM</name>
<dbReference type="FunCoup" id="A0A423PFE8">
    <property type="interactions" value="398"/>
</dbReference>
<dbReference type="RefSeq" id="WP_123659289.1">
    <property type="nucleotide sequence ID" value="NZ_AYKG01000067.1"/>
</dbReference>
<evidence type="ECO:0000256" key="2">
    <source>
        <dbReference type="ARBA" id="ARBA00023140"/>
    </source>
</evidence>
<evidence type="ECO:0000313" key="4">
    <source>
        <dbReference type="EMBL" id="ROO24369.1"/>
    </source>
</evidence>
<keyword evidence="5" id="KW-1185">Reference proteome</keyword>
<dbReference type="AlphaFoldDB" id="A0A423PFE8"/>
<dbReference type="Pfam" id="PF00378">
    <property type="entry name" value="ECH_1"/>
    <property type="match status" value="1"/>
</dbReference>
<dbReference type="PANTHER" id="PTHR43684">
    <property type="match status" value="1"/>
</dbReference>
<dbReference type="Gene3D" id="3.90.226.10">
    <property type="entry name" value="2-enoyl-CoA Hydratase, Chain A, domain 1"/>
    <property type="match status" value="1"/>
</dbReference>
<dbReference type="InterPro" id="IPR001753">
    <property type="entry name" value="Enoyl-CoA_hydra/iso"/>
</dbReference>
<gene>
    <name evidence="4" type="ORF">SAJA_14255</name>
</gene>
<dbReference type="Proteomes" id="UP000285310">
    <property type="component" value="Unassembled WGS sequence"/>
</dbReference>
<evidence type="ECO:0000313" key="5">
    <source>
        <dbReference type="Proteomes" id="UP000285310"/>
    </source>
</evidence>
<keyword evidence="3" id="KW-0413">Isomerase</keyword>
<dbReference type="PANTHER" id="PTHR43684:SF1">
    <property type="entry name" value="ENOYL-COA DELTA ISOMERASE 2"/>
    <property type="match status" value="1"/>
</dbReference>
<sequence length="259" mass="27438">MTTIALESGYIRAEQADHVLNITIARADKRNALTGVMYEDLSRAVDHAQASDDVRVVCIKSEGDMFCAGNDIADFADRDPAASQAGDVGPALTFVQKLSACDKATVIAVQGQATGIGTTMLLHTDLVIAADDARFFTAFIDLALVPEAGSSLLMPARLGTQNANRLLLAGDVVEADEALRMGLVAYVVPRDELATTTDSLTARLAAKSSAAVAASKQLIRQGIDAARVSQQIQAEAAVFGERLASDEVKTIMNKFLKRK</sequence>
<comment type="caution">
    <text evidence="4">The sequence shown here is derived from an EMBL/GenBank/DDBJ whole genome shotgun (WGS) entry which is preliminary data.</text>
</comment>
<dbReference type="OrthoDB" id="9797151at2"/>
<dbReference type="InterPro" id="IPR029045">
    <property type="entry name" value="ClpP/crotonase-like_dom_sf"/>
</dbReference>
<dbReference type="InParanoid" id="A0A423PFE8"/>
<protein>
    <submittedName>
        <fullName evidence="4">Enoyl-CoA hydratase</fullName>
    </submittedName>
</protein>
<dbReference type="SUPFAM" id="SSF52096">
    <property type="entry name" value="ClpP/crotonase"/>
    <property type="match status" value="1"/>
</dbReference>
<keyword evidence="2" id="KW-0576">Peroxisome</keyword>
<dbReference type="EMBL" id="AYKG01000067">
    <property type="protein sequence ID" value="ROO24369.1"/>
    <property type="molecule type" value="Genomic_DNA"/>
</dbReference>
<reference evidence="4 5" key="1">
    <citation type="submission" date="2013-10" db="EMBL/GenBank/DDBJ databases">
        <title>Salinisphaera japonica YTM-1 Genome Sequencing.</title>
        <authorList>
            <person name="Lai Q."/>
            <person name="Li C."/>
            <person name="Shao Z."/>
        </authorList>
    </citation>
    <scope>NUCLEOTIDE SEQUENCE [LARGE SCALE GENOMIC DNA]</scope>
    <source>
        <strain evidence="4 5">YTM-1</strain>
    </source>
</reference>
<dbReference type="CDD" id="cd06558">
    <property type="entry name" value="crotonase-like"/>
    <property type="match status" value="1"/>
</dbReference>
<dbReference type="InterPro" id="IPR051053">
    <property type="entry name" value="ECH/Chromodomain_protein"/>
</dbReference>
<organism evidence="4 5">
    <name type="scientific">Salinisphaera japonica YTM-1</name>
    <dbReference type="NCBI Taxonomy" id="1209778"/>
    <lineage>
        <taxon>Bacteria</taxon>
        <taxon>Pseudomonadati</taxon>
        <taxon>Pseudomonadota</taxon>
        <taxon>Gammaproteobacteria</taxon>
        <taxon>Salinisphaerales</taxon>
        <taxon>Salinisphaeraceae</taxon>
        <taxon>Salinisphaera</taxon>
    </lineage>
</organism>
<proteinExistence type="predicted"/>
<evidence type="ECO:0000256" key="3">
    <source>
        <dbReference type="ARBA" id="ARBA00023235"/>
    </source>
</evidence>
<evidence type="ECO:0000256" key="1">
    <source>
        <dbReference type="ARBA" id="ARBA00004275"/>
    </source>
</evidence>
<comment type="subcellular location">
    <subcellularLocation>
        <location evidence="1">Peroxisome</location>
    </subcellularLocation>
</comment>
<accession>A0A423PFE8</accession>